<dbReference type="STRING" id="1452487.AVW16_12165"/>
<feature type="region of interest" description="Disordered" evidence="1">
    <location>
        <begin position="1260"/>
        <end position="1280"/>
    </location>
</feature>
<dbReference type="EMBL" id="LQQU01000025">
    <property type="protein sequence ID" value="KZE31243.1"/>
    <property type="molecule type" value="Genomic_DNA"/>
</dbReference>
<dbReference type="AlphaFoldDB" id="A0A161R666"/>
<accession>A0A161R666</accession>
<name>A0A161R666_9NEIS</name>
<feature type="transmembrane region" description="Helical" evidence="2">
    <location>
        <begin position="20"/>
        <end position="47"/>
    </location>
</feature>
<organism evidence="4 5">
    <name type="scientific">Crenobacter luteus</name>
    <dbReference type="NCBI Taxonomy" id="1452487"/>
    <lineage>
        <taxon>Bacteria</taxon>
        <taxon>Pseudomonadati</taxon>
        <taxon>Pseudomonadota</taxon>
        <taxon>Betaproteobacteria</taxon>
        <taxon>Neisseriales</taxon>
        <taxon>Neisseriaceae</taxon>
        <taxon>Crenobacter</taxon>
    </lineage>
</organism>
<dbReference type="PANTHER" id="PTHR38690">
    <property type="entry name" value="PROTEASE-RELATED"/>
    <property type="match status" value="1"/>
</dbReference>
<keyword evidence="2" id="KW-0472">Membrane</keyword>
<dbReference type="InterPro" id="IPR025263">
    <property type="entry name" value="YhdP_central"/>
</dbReference>
<protein>
    <recommendedName>
        <fullName evidence="3">YhdP central domain-containing protein</fullName>
    </recommendedName>
</protein>
<dbReference type="Proteomes" id="UP000076625">
    <property type="component" value="Unassembled WGS sequence"/>
</dbReference>
<evidence type="ECO:0000313" key="4">
    <source>
        <dbReference type="EMBL" id="KZE31243.1"/>
    </source>
</evidence>
<reference evidence="5" key="1">
    <citation type="submission" date="2016-01" db="EMBL/GenBank/DDBJ databases">
        <title>Draft genome of Chromobacterium sp. F49.</title>
        <authorList>
            <person name="Hong K.W."/>
        </authorList>
    </citation>
    <scope>NUCLEOTIDE SEQUENCE [LARGE SCALE GENOMIC DNA]</scope>
    <source>
        <strain evidence="5">CN10</strain>
    </source>
</reference>
<gene>
    <name evidence="4" type="ORF">AVW16_12165</name>
</gene>
<evidence type="ECO:0000259" key="3">
    <source>
        <dbReference type="Pfam" id="PF13116"/>
    </source>
</evidence>
<dbReference type="RefSeq" id="WP_066612965.1">
    <property type="nucleotide sequence ID" value="NZ_LQQU01000025.1"/>
</dbReference>
<feature type="compositionally biased region" description="Pro residues" evidence="1">
    <location>
        <begin position="1271"/>
        <end position="1280"/>
    </location>
</feature>
<keyword evidence="2" id="KW-0812">Transmembrane</keyword>
<dbReference type="NCBIfam" id="TIGR02099">
    <property type="entry name" value="YhdP family protein"/>
    <property type="match status" value="1"/>
</dbReference>
<evidence type="ECO:0000256" key="1">
    <source>
        <dbReference type="SAM" id="MobiDB-lite"/>
    </source>
</evidence>
<dbReference type="PANTHER" id="PTHR38690:SF1">
    <property type="entry name" value="PROTEASE"/>
    <property type="match status" value="1"/>
</dbReference>
<feature type="domain" description="YhdP central" evidence="3">
    <location>
        <begin position="17"/>
        <end position="1263"/>
    </location>
</feature>
<sequence>MEKRLSSLARPLLRVRVLRLCRVALIASGIAAAALAVAFATFTWGVLPRLDAWRPELEAALTRATGRAVTVSRLSGSWHGVAPRLKLEGVRLANPRRGGNALTLSALTLTPSWQSLLVWEARFSRIAIESPRVELSRDKAGRLFLNGVELASSDSPSDGRLANWLLAQHRVEIGGAALSWRDELFDLPPLRLERGDLTLATTLLGHRLTVSGRPGAELGRALRFEAKWRGDDVRAFRRWSGEAELALEGARVGAWSRYLAPLGRLSEGQGDGELSVRFDEGELVALSADVKVLNVAYQPDGAGAMRLPQFGGKLDVERDAGGVYRVAARELSLSTLAGRAFERATVEGRYKPGADGFGALSLSNAELAPLAPLIHALGAHRNPLFVRFAPEGRLSGLAAHWQGPVDAPRRYALSTGFDGLGWRYDGAVPGVTGASGSLSFDEAGGRLRLHNRASRVTMPRVFPQPLDFARLDADVDWRREAGGVALAFRSVRFANADLEGELSGTYRYTGAGAGVADLSGGVARVDAVRVPAYLPYAAGAETLAWLQRALKGGRAENVRFALQGELDRFPFKGGAGGRFYVGAGVRDGVLLFEPGWPELRGIDAELVFENEAMRIAARRASTVGVPLSDVKVGIADLSADAPRLTVDGKAAGPLAKMLAYTTQSPVDGWLAGFTGQIGASGPARLGLKLDIPLSGPQAPRVEGRLAFAGNALSFRDWPIPPASGVDGVLVFTERGVNSPGVRLTALGGPFVLKADTGADGRMHFAVDGEADSHAALKTYLPILAPYVAGRSRYAVRFAVGEGLERLSVASTMVGTRLDAPAPADKPAEAAWPLALTLRPGDGRAGGWAVDFDVQGRARGALRLDDDGGLRAGAVAVGRRDAEPPARGFALRVRDEEVDLDAWRARLAGAADTAGGAALPFVAELDADRVAVGGYRFNAVRASAAFEPARRHWLLALASREAAGEADFGGLAVPLKARLSRLALPLSAAPAASARLPVATRLPPLDIVADKVSWREQPLGRVEALARREPHAWLLERVRLSNDDGALSGRLAALEAAGRPARVEGRFDLELKDLGGLLGRFGEPGRVAGGRGDVVAEFAWPGGVLDYQPEALDGKVTVALRDGRFAQVEPGAGRLLGVFSLQSLARRLRLDFSDVFGKGFSFDKLDGVARIESGVFRADAVRLTGPAADVTMKGEIDLPRDRQRVEVRVSPKLSESAALATGAALLNPVAGVAALAAQKVLRDPLNQLFAADYLITGPIANPDVRPLANKPVNPPPQGRQP</sequence>
<dbReference type="InterPro" id="IPR011836">
    <property type="entry name" value="YhdP"/>
</dbReference>
<proteinExistence type="predicted"/>
<keyword evidence="5" id="KW-1185">Reference proteome</keyword>
<dbReference type="Pfam" id="PF13116">
    <property type="entry name" value="YhdP"/>
    <property type="match status" value="1"/>
</dbReference>
<evidence type="ECO:0000256" key="2">
    <source>
        <dbReference type="SAM" id="Phobius"/>
    </source>
</evidence>
<evidence type="ECO:0000313" key="5">
    <source>
        <dbReference type="Proteomes" id="UP000076625"/>
    </source>
</evidence>
<comment type="caution">
    <text evidence="4">The sequence shown here is derived from an EMBL/GenBank/DDBJ whole genome shotgun (WGS) entry which is preliminary data.</text>
</comment>
<keyword evidence="2" id="KW-1133">Transmembrane helix</keyword>